<dbReference type="PANTHER" id="PTHR31630">
    <property type="entry name" value="PHYTANOYL-COA DIOXYGENASE-RELATED-RELATED"/>
    <property type="match status" value="1"/>
</dbReference>
<dbReference type="EMBL" id="MN740918">
    <property type="protein sequence ID" value="QHU17818.1"/>
    <property type="molecule type" value="Genomic_DNA"/>
</dbReference>
<dbReference type="PANTHER" id="PTHR31630:SF6">
    <property type="entry name" value="PHYTANOYL-COA DIOXYGENASE-RELATED"/>
    <property type="match status" value="1"/>
</dbReference>
<protein>
    <recommendedName>
        <fullName evidence="2">Phytanoyl-CoA dioxygenase</fullName>
    </recommendedName>
</protein>
<sequence length="288" mass="34284">MNDAVESLRTKGYCIVPNVLTEDEVETCVESFHKWRNSIDDIDYVESNINGNGIHKFYNAGHTWHAWYIRTRPSVQNIFKTLWNCDELITSFDGCCYIPKTCENEDMCWTHSDQAPCYDGFQCFQSYVSLTENKERTFVVYEGSHLLHKSYFEELNMEHDTRNWQIINPDYLAKIYDSRRVLHVPRGSMVIWDSRVFHQNQFGAPNSEERMIQYICFFPKNHDENVMIQQEFRKHCLEQLRTTTHWPAPIQVVALQPNQYRHIDYNIDYSTFENACLDEFIEDIEKII</sequence>
<evidence type="ECO:0008006" key="2">
    <source>
        <dbReference type="Google" id="ProtNLM"/>
    </source>
</evidence>
<reference evidence="1" key="1">
    <citation type="journal article" date="2020" name="Nature">
        <title>Giant virus diversity and host interactions through global metagenomics.</title>
        <authorList>
            <person name="Schulz F."/>
            <person name="Roux S."/>
            <person name="Paez-Espino D."/>
            <person name="Jungbluth S."/>
            <person name="Walsh D.A."/>
            <person name="Denef V.J."/>
            <person name="McMahon K.D."/>
            <person name="Konstantinidis K.T."/>
            <person name="Eloe-Fadrosh E.A."/>
            <person name="Kyrpides N.C."/>
            <person name="Woyke T."/>
        </authorList>
    </citation>
    <scope>NUCLEOTIDE SEQUENCE</scope>
    <source>
        <strain evidence="1">GVMAG-S-3300012919-55</strain>
    </source>
</reference>
<organism evidence="1">
    <name type="scientific">viral metagenome</name>
    <dbReference type="NCBI Taxonomy" id="1070528"/>
    <lineage>
        <taxon>unclassified sequences</taxon>
        <taxon>metagenomes</taxon>
        <taxon>organismal metagenomes</taxon>
    </lineage>
</organism>
<dbReference type="AlphaFoldDB" id="A0A6C0KNA3"/>
<dbReference type="Gene3D" id="2.60.120.620">
    <property type="entry name" value="q2cbj1_9rhob like domain"/>
    <property type="match status" value="1"/>
</dbReference>
<dbReference type="SUPFAM" id="SSF51197">
    <property type="entry name" value="Clavaminate synthase-like"/>
    <property type="match status" value="1"/>
</dbReference>
<dbReference type="InterPro" id="IPR008775">
    <property type="entry name" value="Phytyl_CoA_dOase-like"/>
</dbReference>
<proteinExistence type="predicted"/>
<dbReference type="Pfam" id="PF05721">
    <property type="entry name" value="PhyH"/>
    <property type="match status" value="1"/>
</dbReference>
<name>A0A6C0KNA3_9ZZZZ</name>
<accession>A0A6C0KNA3</accession>
<evidence type="ECO:0000313" key="1">
    <source>
        <dbReference type="EMBL" id="QHU17818.1"/>
    </source>
</evidence>